<keyword evidence="2" id="KW-1185">Reference proteome</keyword>
<dbReference type="OrthoDB" id="3269167at2759"/>
<evidence type="ECO:0000313" key="1">
    <source>
        <dbReference type="EMBL" id="KIM89155.1"/>
    </source>
</evidence>
<protein>
    <recommendedName>
        <fullName evidence="3">SET domain-containing protein</fullName>
    </recommendedName>
</protein>
<organism evidence="1 2">
    <name type="scientific">Piloderma croceum (strain F 1598)</name>
    <dbReference type="NCBI Taxonomy" id="765440"/>
    <lineage>
        <taxon>Eukaryota</taxon>
        <taxon>Fungi</taxon>
        <taxon>Dikarya</taxon>
        <taxon>Basidiomycota</taxon>
        <taxon>Agaricomycotina</taxon>
        <taxon>Agaricomycetes</taxon>
        <taxon>Agaricomycetidae</taxon>
        <taxon>Atheliales</taxon>
        <taxon>Atheliaceae</taxon>
        <taxon>Piloderma</taxon>
    </lineage>
</organism>
<proteinExistence type="predicted"/>
<sequence>MWTAAGRGVHRDSEMVRQVIFSVRVHDDSCRSLFAYALIHVYDSPVCLKKIKFEEHDSAQATPNGEQSADNQPQKFHLSVLAREDIPANVYLPELLGLMASDTTTEASGVSSIMPHPNQTGPRESRIVVGPIRFINHVCDRPGEG</sequence>
<dbReference type="InParanoid" id="A0A0C3FY89"/>
<evidence type="ECO:0008006" key="3">
    <source>
        <dbReference type="Google" id="ProtNLM"/>
    </source>
</evidence>
<dbReference type="HOGENOM" id="CLU_1787538_0_0_1"/>
<dbReference type="AlphaFoldDB" id="A0A0C3FY89"/>
<accession>A0A0C3FY89</accession>
<dbReference type="Proteomes" id="UP000054166">
    <property type="component" value="Unassembled WGS sequence"/>
</dbReference>
<dbReference type="EMBL" id="KN832975">
    <property type="protein sequence ID" value="KIM89155.1"/>
    <property type="molecule type" value="Genomic_DNA"/>
</dbReference>
<reference evidence="1 2" key="1">
    <citation type="submission" date="2014-04" db="EMBL/GenBank/DDBJ databases">
        <authorList>
            <consortium name="DOE Joint Genome Institute"/>
            <person name="Kuo A."/>
            <person name="Tarkka M."/>
            <person name="Buscot F."/>
            <person name="Kohler A."/>
            <person name="Nagy L.G."/>
            <person name="Floudas D."/>
            <person name="Copeland A."/>
            <person name="Barry K.W."/>
            <person name="Cichocki N."/>
            <person name="Veneault-Fourrey C."/>
            <person name="LaButti K."/>
            <person name="Lindquist E.A."/>
            <person name="Lipzen A."/>
            <person name="Lundell T."/>
            <person name="Morin E."/>
            <person name="Murat C."/>
            <person name="Sun H."/>
            <person name="Tunlid A."/>
            <person name="Henrissat B."/>
            <person name="Grigoriev I.V."/>
            <person name="Hibbett D.S."/>
            <person name="Martin F."/>
            <person name="Nordberg H.P."/>
            <person name="Cantor M.N."/>
            <person name="Hua S.X."/>
        </authorList>
    </citation>
    <scope>NUCLEOTIDE SEQUENCE [LARGE SCALE GENOMIC DNA]</scope>
    <source>
        <strain evidence="1 2">F 1598</strain>
    </source>
</reference>
<evidence type="ECO:0000313" key="2">
    <source>
        <dbReference type="Proteomes" id="UP000054166"/>
    </source>
</evidence>
<gene>
    <name evidence="1" type="ORF">PILCRDRAFT_813071</name>
</gene>
<name>A0A0C3FY89_PILCF</name>
<reference evidence="2" key="2">
    <citation type="submission" date="2015-01" db="EMBL/GenBank/DDBJ databases">
        <title>Evolutionary Origins and Diversification of the Mycorrhizal Mutualists.</title>
        <authorList>
            <consortium name="DOE Joint Genome Institute"/>
            <consortium name="Mycorrhizal Genomics Consortium"/>
            <person name="Kohler A."/>
            <person name="Kuo A."/>
            <person name="Nagy L.G."/>
            <person name="Floudas D."/>
            <person name="Copeland A."/>
            <person name="Barry K.W."/>
            <person name="Cichocki N."/>
            <person name="Veneault-Fourrey C."/>
            <person name="LaButti K."/>
            <person name="Lindquist E.A."/>
            <person name="Lipzen A."/>
            <person name="Lundell T."/>
            <person name="Morin E."/>
            <person name="Murat C."/>
            <person name="Riley R."/>
            <person name="Ohm R."/>
            <person name="Sun H."/>
            <person name="Tunlid A."/>
            <person name="Henrissat B."/>
            <person name="Grigoriev I.V."/>
            <person name="Hibbett D.S."/>
            <person name="Martin F."/>
        </authorList>
    </citation>
    <scope>NUCLEOTIDE SEQUENCE [LARGE SCALE GENOMIC DNA]</scope>
    <source>
        <strain evidence="2">F 1598</strain>
    </source>
</reference>